<dbReference type="EMBL" id="BOPH01000017">
    <property type="protein sequence ID" value="GIJ66302.1"/>
    <property type="molecule type" value="Genomic_DNA"/>
</dbReference>
<reference evidence="1" key="1">
    <citation type="submission" date="2021-01" db="EMBL/GenBank/DDBJ databases">
        <title>Whole genome shotgun sequence of Virgisporangium ochraceum NBRC 16418.</title>
        <authorList>
            <person name="Komaki H."/>
            <person name="Tamura T."/>
        </authorList>
    </citation>
    <scope>NUCLEOTIDE SEQUENCE</scope>
    <source>
        <strain evidence="1">NBRC 16418</strain>
    </source>
</reference>
<accession>A0A8J3ZLJ9</accession>
<dbReference type="SUPFAM" id="SSF52540">
    <property type="entry name" value="P-loop containing nucleoside triphosphate hydrolases"/>
    <property type="match status" value="1"/>
</dbReference>
<dbReference type="Gene3D" id="3.40.50.300">
    <property type="entry name" value="P-loop containing nucleotide triphosphate hydrolases"/>
    <property type="match status" value="1"/>
</dbReference>
<organism evidence="1 2">
    <name type="scientific">Virgisporangium ochraceum</name>
    <dbReference type="NCBI Taxonomy" id="65505"/>
    <lineage>
        <taxon>Bacteria</taxon>
        <taxon>Bacillati</taxon>
        <taxon>Actinomycetota</taxon>
        <taxon>Actinomycetes</taxon>
        <taxon>Micromonosporales</taxon>
        <taxon>Micromonosporaceae</taxon>
        <taxon>Virgisporangium</taxon>
    </lineage>
</organism>
<dbReference type="InterPro" id="IPR027417">
    <property type="entry name" value="P-loop_NTPase"/>
</dbReference>
<evidence type="ECO:0000313" key="1">
    <source>
        <dbReference type="EMBL" id="GIJ66302.1"/>
    </source>
</evidence>
<keyword evidence="2" id="KW-1185">Reference proteome</keyword>
<protein>
    <recommendedName>
        <fullName evidence="3">NACHT domain-containing protein</fullName>
    </recommendedName>
</protein>
<dbReference type="AlphaFoldDB" id="A0A8J3ZLJ9"/>
<gene>
    <name evidence="1" type="ORF">Voc01_012190</name>
</gene>
<dbReference type="RefSeq" id="WP_203926280.1">
    <property type="nucleotide sequence ID" value="NZ_BOPH01000017.1"/>
</dbReference>
<sequence length="761" mass="85237">MSKQEDDTAFENEVRRIARWLYPGTDGQGAMSIAGRERDAILVNDDVAVAIEATVSRNSAKARSDAEKLIDSLNYLRATYPDRPAQAFFITSSEPSDQQRDAVERVAGQAVTCMSLDVFRSRLVDVGEYLTLRDLAPFGSARDPADDQNPNPGDYSPIDLLDLRDQSTHTVDGLTESIRAGKRWVLLGDYGAGKSMTLREVYFSLVRMYRSGTDSYRFPLYLNMREHQAQTDPVEAIERHARKISYPRPDKLVRAWRSGMCHLLIDGFDEIYSPPLAGVSRDADSLRELNYQAVELVRAFVRESPSGPGLAVNGRTHYFASQEDLLTALDLDSDTPIYSLSDFSAGQMRQYLSRHGWSTDVPEWVPRRPLLLGWLASRGHLQSAVDANHLSPADGWDWLLGVICRRDARVEGGIPGDLLRQVLERIATNVRHTANGLGPVYVDDLRSAFRDVMKYPPNEKQEVLLRRFPGLIIDNPSTGSKRFIDADVAQVARAGDISRYVMSPSSFLLDSKLWMNLLGPLGTAVSAALLEKVLQEKASGAINHALTHASRRHQDTLVVDLFFLALELDVTDFDFRLTIREVILPEFRLGEDEANLGSVEFQDCIIERLEIGNYDNVDKLPKFWGCEFVEIDGVARYDDLPPLFNDCKFGSFSREASTTNALVNLNLPRGLRLGLVILRKVHAQKGAGRKDTALRKGIPPQERQYVNAVLDVLASARLVYASKRGSVTVWLPVKSQYPRVRKWLSSPETARDDVVDKLRSI</sequence>
<evidence type="ECO:0000313" key="2">
    <source>
        <dbReference type="Proteomes" id="UP000635606"/>
    </source>
</evidence>
<dbReference type="Proteomes" id="UP000635606">
    <property type="component" value="Unassembled WGS sequence"/>
</dbReference>
<proteinExistence type="predicted"/>
<name>A0A8J3ZLJ9_9ACTN</name>
<comment type="caution">
    <text evidence="1">The sequence shown here is derived from an EMBL/GenBank/DDBJ whole genome shotgun (WGS) entry which is preliminary data.</text>
</comment>
<evidence type="ECO:0008006" key="3">
    <source>
        <dbReference type="Google" id="ProtNLM"/>
    </source>
</evidence>